<evidence type="ECO:0000313" key="1">
    <source>
        <dbReference type="EMBL" id="MBC8540838.1"/>
    </source>
</evidence>
<accession>A0A926DMS7</accession>
<comment type="caution">
    <text evidence="1">The sequence shown here is derived from an EMBL/GenBank/DDBJ whole genome shotgun (WGS) entry which is preliminary data.</text>
</comment>
<evidence type="ECO:0000313" key="2">
    <source>
        <dbReference type="Proteomes" id="UP000611762"/>
    </source>
</evidence>
<dbReference type="EMBL" id="JACRSU010000002">
    <property type="protein sequence ID" value="MBC8540838.1"/>
    <property type="molecule type" value="Genomic_DNA"/>
</dbReference>
<dbReference type="RefSeq" id="WP_249312004.1">
    <property type="nucleotide sequence ID" value="NZ_JACRSU010000002.1"/>
</dbReference>
<organism evidence="1 2">
    <name type="scientific">Congzhengia minquanensis</name>
    <dbReference type="NCBI Taxonomy" id="2763657"/>
    <lineage>
        <taxon>Bacteria</taxon>
        <taxon>Bacillati</taxon>
        <taxon>Bacillota</taxon>
        <taxon>Clostridia</taxon>
        <taxon>Eubacteriales</taxon>
        <taxon>Oscillospiraceae</taxon>
        <taxon>Congzhengia</taxon>
    </lineage>
</organism>
<reference evidence="1" key="1">
    <citation type="submission" date="2020-08" db="EMBL/GenBank/DDBJ databases">
        <title>Genome public.</title>
        <authorList>
            <person name="Liu C."/>
            <person name="Sun Q."/>
        </authorList>
    </citation>
    <scope>NUCLEOTIDE SEQUENCE</scope>
    <source>
        <strain evidence="1">H8</strain>
    </source>
</reference>
<proteinExistence type="predicted"/>
<keyword evidence="2" id="KW-1185">Reference proteome</keyword>
<name>A0A926DMS7_9FIRM</name>
<sequence length="154" mass="16529">MPIVKFQNYSGIKNEQHTPRAIADVDLKNGYAVTIDYVDGDEVAKLPTADTAKGDIYFVNNTITTPELKNYEDFVIKKGKPVRAFNFANSAREIVEISGDLVTGNNIAKGDILVAGTDGGYTKVEAATGYKVSLKVVDFNNVGGSGYDCVIVVG</sequence>
<gene>
    <name evidence="1" type="ORF">H8698_07590</name>
</gene>
<dbReference type="AlphaFoldDB" id="A0A926DMS7"/>
<protein>
    <submittedName>
        <fullName evidence="1">Uncharacterized protein</fullName>
    </submittedName>
</protein>
<dbReference type="Proteomes" id="UP000611762">
    <property type="component" value="Unassembled WGS sequence"/>
</dbReference>